<feature type="transmembrane region" description="Helical" evidence="1">
    <location>
        <begin position="743"/>
        <end position="762"/>
    </location>
</feature>
<dbReference type="Proteomes" id="UP000025061">
    <property type="component" value="Unassembled WGS sequence"/>
</dbReference>
<feature type="domain" description="Carrier" evidence="3">
    <location>
        <begin position="480"/>
        <end position="521"/>
    </location>
</feature>
<proteinExistence type="predicted"/>
<dbReference type="SUPFAM" id="SSF47336">
    <property type="entry name" value="ACP-like"/>
    <property type="match status" value="1"/>
</dbReference>
<dbReference type="InterPro" id="IPR050237">
    <property type="entry name" value="ATP-dep_AMP-bd_enzyme"/>
</dbReference>
<dbReference type="PANTHER" id="PTHR43767:SF1">
    <property type="entry name" value="NONRIBOSOMAL PEPTIDE SYNTHASE PES1 (EUROFUNG)-RELATED"/>
    <property type="match status" value="1"/>
</dbReference>
<organism evidence="4 5">
    <name type="scientific">Hyphomonas hirschiana VP5</name>
    <dbReference type="NCBI Taxonomy" id="1280951"/>
    <lineage>
        <taxon>Bacteria</taxon>
        <taxon>Pseudomonadati</taxon>
        <taxon>Pseudomonadota</taxon>
        <taxon>Alphaproteobacteria</taxon>
        <taxon>Hyphomonadales</taxon>
        <taxon>Hyphomonadaceae</taxon>
        <taxon>Hyphomonas</taxon>
    </lineage>
</organism>
<keyword evidence="5" id="KW-1185">Reference proteome</keyword>
<dbReference type="OrthoDB" id="9803968at2"/>
<keyword evidence="1" id="KW-1133">Transmembrane helix</keyword>
<accession>A0A059F9R8</accession>
<feature type="transmembrane region" description="Helical" evidence="1">
    <location>
        <begin position="669"/>
        <end position="688"/>
    </location>
</feature>
<dbReference type="InterPro" id="IPR036736">
    <property type="entry name" value="ACP-like_sf"/>
</dbReference>
<protein>
    <submittedName>
        <fullName evidence="4">AMP-binding protein</fullName>
    </submittedName>
</protein>
<evidence type="ECO:0000259" key="3">
    <source>
        <dbReference type="Pfam" id="PF00550"/>
    </source>
</evidence>
<dbReference type="AlphaFoldDB" id="A0A059F9R8"/>
<dbReference type="PANTHER" id="PTHR43767">
    <property type="entry name" value="LONG-CHAIN-FATTY-ACID--COA LIGASE"/>
    <property type="match status" value="1"/>
</dbReference>
<feature type="transmembrane region" description="Helical" evidence="1">
    <location>
        <begin position="783"/>
        <end position="802"/>
    </location>
</feature>
<dbReference type="Gene3D" id="3.40.50.12780">
    <property type="entry name" value="N-terminal domain of ligase-like"/>
    <property type="match status" value="1"/>
</dbReference>
<feature type="transmembrane region" description="Helical" evidence="1">
    <location>
        <begin position="633"/>
        <end position="649"/>
    </location>
</feature>
<dbReference type="SUPFAM" id="SSF56801">
    <property type="entry name" value="Acetyl-CoA synthetase-like"/>
    <property type="match status" value="1"/>
</dbReference>
<evidence type="ECO:0000256" key="1">
    <source>
        <dbReference type="SAM" id="Phobius"/>
    </source>
</evidence>
<dbReference type="PATRIC" id="fig|1280951.3.peg.3247"/>
<reference evidence="4 5" key="1">
    <citation type="submission" date="2013-04" db="EMBL/GenBank/DDBJ databases">
        <title>Hyphomonas hirschiana VP5 Genome Sequencing.</title>
        <authorList>
            <person name="Lai Q."/>
            <person name="Shao Z."/>
        </authorList>
    </citation>
    <scope>NUCLEOTIDE SEQUENCE [LARGE SCALE GENOMIC DNA]</scope>
    <source>
        <strain evidence="4 5">VP5</strain>
    </source>
</reference>
<feature type="transmembrane region" description="Helical" evidence="1">
    <location>
        <begin position="878"/>
        <end position="899"/>
    </location>
</feature>
<keyword evidence="1" id="KW-0472">Membrane</keyword>
<feature type="transmembrane region" description="Helical" evidence="1">
    <location>
        <begin position="854"/>
        <end position="872"/>
    </location>
</feature>
<evidence type="ECO:0000259" key="2">
    <source>
        <dbReference type="Pfam" id="PF00501"/>
    </source>
</evidence>
<dbReference type="InterPro" id="IPR009081">
    <property type="entry name" value="PP-bd_ACP"/>
</dbReference>
<feature type="transmembrane region" description="Helical" evidence="1">
    <location>
        <begin position="591"/>
        <end position="613"/>
    </location>
</feature>
<name>A0A059F9R8_9PROT</name>
<dbReference type="InterPro" id="IPR042099">
    <property type="entry name" value="ANL_N_sf"/>
</dbReference>
<keyword evidence="1" id="KW-0812">Transmembrane</keyword>
<dbReference type="InterPro" id="IPR000873">
    <property type="entry name" value="AMP-dep_synth/lig_dom"/>
</dbReference>
<evidence type="ECO:0000313" key="5">
    <source>
        <dbReference type="Proteomes" id="UP000025061"/>
    </source>
</evidence>
<dbReference type="Pfam" id="PF00550">
    <property type="entry name" value="PP-binding"/>
    <property type="match status" value="1"/>
</dbReference>
<sequence length="940" mass="101372">MVPNIGHDEASGPAHGARLIGRLFEGIERFGSATALVREDGSSVSYAELAQLADTAAQAIGPERALISVEMQNDVQSIAFYIGALRAGHVVIASAGEGVHSIEQTFKPNAAYVCAGGIWKLTALSRERADMSPDLAVLLSTSGSTGSQKLVRLSHENLRSNALAIAEYLEFQPGERAITSLPAHYSFGLSVLHTHLLLGHTLVLTDRSVAEPAFWDIVDREGVTSIAGVPHSYQLLELGGFLERDHKSLRYLTQAGGKLSPESVQKFAQWADRSGKRFYVMYGQTEAAPRMAYLPPADAAAYPDCVGVAVPGGSFHLEPIEDAEGLPEGAGELVYKGPNVMMGYAVTRADLAKPQGTDEIHTGDIAVRNERGYYRIVGRISRFAKLFGLRLGFDDIERRLAAEGVSAAVSGDDSGIVVASTTPGSEARVPGLLAQDLGIPASLITAVEVGEIPRLPSGKTDYATIRSYRPEPGPIAATTLGAAIASVLGRDNLDPRWSFTEAGGDSLNYVQMVLTLERFLGHVPDNWANMPIGDLVAMQEGQAPGAEDALERNPSVSIQGLDLARTIAIFLALMAHSFTQVFYILPPELSFISRIPTPMLIVLFGAMIPLLYIPRSSQTDPGETLQDYVTKSLQCYALYAVNVFAIWVIDPSGWMYALGSLALLGAMPYAQILVFYTIMFLLIPAIVYALKRFNFWALFAASLAVHAAFMALKMVPTPPKVAGQPILQRLMDLVVGAGAAPEVAGPSILHSFVLLMAGIWIGDSIRRSGEHPSPRRHFARMQLPLAAVFALALVYAFSIPGYTVDWDTLTNLQLRNLNHPAYVFVFGGICVLLLWVLLVAPLSNRAPRWLMAMGRRSLFAFGIGNAIIVLWPRGGFPFLPPLADGLIILSSLMVLIYAFDYCMRAGRDGTGVARWVFTATNAGSRFIGGLAKRIVGVGRR</sequence>
<dbReference type="RefSeq" id="WP_049755135.1">
    <property type="nucleotide sequence ID" value="NZ_ARYI01000019.1"/>
</dbReference>
<comment type="caution">
    <text evidence="4">The sequence shown here is derived from an EMBL/GenBank/DDBJ whole genome shotgun (WGS) entry which is preliminary data.</text>
</comment>
<dbReference type="EMBL" id="ARYI01000019">
    <property type="protein sequence ID" value="KCZ87283.1"/>
    <property type="molecule type" value="Genomic_DNA"/>
</dbReference>
<feature type="transmembrane region" description="Helical" evidence="1">
    <location>
        <begin position="822"/>
        <end position="842"/>
    </location>
</feature>
<evidence type="ECO:0000313" key="4">
    <source>
        <dbReference type="EMBL" id="KCZ87283.1"/>
    </source>
</evidence>
<feature type="domain" description="AMP-dependent synthetase/ligase" evidence="2">
    <location>
        <begin position="132"/>
        <end position="344"/>
    </location>
</feature>
<dbReference type="Pfam" id="PF00501">
    <property type="entry name" value="AMP-binding"/>
    <property type="match status" value="1"/>
</dbReference>
<gene>
    <name evidence="4" type="ORF">HHI_16110</name>
</gene>
<feature type="transmembrane region" description="Helical" evidence="1">
    <location>
        <begin position="695"/>
        <end position="715"/>
    </location>
</feature>